<reference evidence="1" key="1">
    <citation type="submission" date="2014-11" db="EMBL/GenBank/DDBJ databases">
        <authorList>
            <person name="Amaro Gonzalez C."/>
        </authorList>
    </citation>
    <scope>NUCLEOTIDE SEQUENCE</scope>
</reference>
<dbReference type="EMBL" id="GBXM01099063">
    <property type="protein sequence ID" value="JAH09514.1"/>
    <property type="molecule type" value="Transcribed_RNA"/>
</dbReference>
<organism evidence="1">
    <name type="scientific">Anguilla anguilla</name>
    <name type="common">European freshwater eel</name>
    <name type="synonym">Muraena anguilla</name>
    <dbReference type="NCBI Taxonomy" id="7936"/>
    <lineage>
        <taxon>Eukaryota</taxon>
        <taxon>Metazoa</taxon>
        <taxon>Chordata</taxon>
        <taxon>Craniata</taxon>
        <taxon>Vertebrata</taxon>
        <taxon>Euteleostomi</taxon>
        <taxon>Actinopterygii</taxon>
        <taxon>Neopterygii</taxon>
        <taxon>Teleostei</taxon>
        <taxon>Anguilliformes</taxon>
        <taxon>Anguillidae</taxon>
        <taxon>Anguilla</taxon>
    </lineage>
</organism>
<evidence type="ECO:0000313" key="1">
    <source>
        <dbReference type="EMBL" id="JAH09514.1"/>
    </source>
</evidence>
<protein>
    <submittedName>
        <fullName evidence="1">Uncharacterized protein</fullName>
    </submittedName>
</protein>
<sequence length="23" mass="2444">MGTATGLSRCDLVRWCSQGSVLC</sequence>
<proteinExistence type="predicted"/>
<reference evidence="1" key="2">
    <citation type="journal article" date="2015" name="Fish Shellfish Immunol.">
        <title>Early steps in the European eel (Anguilla anguilla)-Vibrio vulnificus interaction in the gills: Role of the RtxA13 toxin.</title>
        <authorList>
            <person name="Callol A."/>
            <person name="Pajuelo D."/>
            <person name="Ebbesson L."/>
            <person name="Teles M."/>
            <person name="MacKenzie S."/>
            <person name="Amaro C."/>
        </authorList>
    </citation>
    <scope>NUCLEOTIDE SEQUENCE</scope>
</reference>
<dbReference type="AlphaFoldDB" id="A0A0E9PYE5"/>
<name>A0A0E9PYE5_ANGAN</name>
<accession>A0A0E9PYE5</accession>